<dbReference type="Proteomes" id="UP000192247">
    <property type="component" value="Unassembled WGS sequence"/>
</dbReference>
<organism evidence="2 3">
    <name type="scientific">Tropilaelaps mercedesae</name>
    <dbReference type="NCBI Taxonomy" id="418985"/>
    <lineage>
        <taxon>Eukaryota</taxon>
        <taxon>Metazoa</taxon>
        <taxon>Ecdysozoa</taxon>
        <taxon>Arthropoda</taxon>
        <taxon>Chelicerata</taxon>
        <taxon>Arachnida</taxon>
        <taxon>Acari</taxon>
        <taxon>Parasitiformes</taxon>
        <taxon>Mesostigmata</taxon>
        <taxon>Gamasina</taxon>
        <taxon>Dermanyssoidea</taxon>
        <taxon>Laelapidae</taxon>
        <taxon>Tropilaelaps</taxon>
    </lineage>
</organism>
<feature type="compositionally biased region" description="Basic and acidic residues" evidence="1">
    <location>
        <begin position="299"/>
        <end position="322"/>
    </location>
</feature>
<keyword evidence="3" id="KW-1185">Reference proteome</keyword>
<feature type="compositionally biased region" description="Polar residues" evidence="1">
    <location>
        <begin position="170"/>
        <end position="183"/>
    </location>
</feature>
<feature type="region of interest" description="Disordered" evidence="1">
    <location>
        <begin position="381"/>
        <end position="505"/>
    </location>
</feature>
<accession>A0A1V9XUR7</accession>
<feature type="region of interest" description="Disordered" evidence="1">
    <location>
        <begin position="120"/>
        <end position="198"/>
    </location>
</feature>
<evidence type="ECO:0000313" key="3">
    <source>
        <dbReference type="Proteomes" id="UP000192247"/>
    </source>
</evidence>
<dbReference type="InParanoid" id="A0A1V9XUR7"/>
<protein>
    <submittedName>
        <fullName evidence="2">Uncharacterized protein</fullName>
    </submittedName>
</protein>
<comment type="caution">
    <text evidence="2">The sequence shown here is derived from an EMBL/GenBank/DDBJ whole genome shotgun (WGS) entry which is preliminary data.</text>
</comment>
<evidence type="ECO:0000313" key="2">
    <source>
        <dbReference type="EMBL" id="OQR77225.1"/>
    </source>
</evidence>
<feature type="compositionally biased region" description="Polar residues" evidence="1">
    <location>
        <begin position="323"/>
        <end position="332"/>
    </location>
</feature>
<sequence length="505" mass="55207">MADATKRARLAEELEKSRKLLAGAIKPFLPDIPLEKRLDLAQTLNKDENIDYLAAQIRLRRPIADETPPWEDDPDLLEWLESEEDRIRSEALEREHAAEIATARLKKAEWAYEQYETARQAATQSSKSEKSDVVKNAFPHKSETMPAQIGVARPSTRVRRSLSKDDIRQKNGTQGSNRKSSGGTPALRRRPSFLADTPQSQIEVHVTCSNCRVNNEAIIHAEDLAAIVQPQGCPTSNIVTSTPHGGKRLRAPVLLPDAWKSEALFSDNVQVPPPLRRCSSVHFDDEKFDSSKEQVPYAHKDRTFDIGGLEDRGEKENRKPQGTEDNTQLLDSNNDEPCATDDIINRTVVKGDPCKESSMNKAGKSTTVVKKTDVTVIKDRAQHSDNLKKSNGPKSTVPRIAQPRIGGPSRGRTAANGPAGTVRQVRSPTRGPAVSSATSRIATAKPVLPSKTSALPSERATRRLLGGMGTRDVGSTRSGVGTGFRPSKPAGAGSRVPQANKKTDK</sequence>
<gene>
    <name evidence="2" type="ORF">BIW11_07248</name>
</gene>
<dbReference type="EMBL" id="MNPL01003819">
    <property type="protein sequence ID" value="OQR77225.1"/>
    <property type="molecule type" value="Genomic_DNA"/>
</dbReference>
<dbReference type="OrthoDB" id="6530009at2759"/>
<name>A0A1V9XUR7_9ACAR</name>
<proteinExistence type="predicted"/>
<dbReference type="AlphaFoldDB" id="A0A1V9XUR7"/>
<feature type="region of interest" description="Disordered" evidence="1">
    <location>
        <begin position="299"/>
        <end position="339"/>
    </location>
</feature>
<reference evidence="2 3" key="1">
    <citation type="journal article" date="2017" name="Gigascience">
        <title>Draft genome of the honey bee ectoparasitic mite, Tropilaelaps mercedesae, is shaped by the parasitic life history.</title>
        <authorList>
            <person name="Dong X."/>
            <person name="Armstrong S.D."/>
            <person name="Xia D."/>
            <person name="Makepeace B.L."/>
            <person name="Darby A.C."/>
            <person name="Kadowaki T."/>
        </authorList>
    </citation>
    <scope>NUCLEOTIDE SEQUENCE [LARGE SCALE GENOMIC DNA]</scope>
    <source>
        <strain evidence="2">Wuxi-XJTLU</strain>
    </source>
</reference>
<evidence type="ECO:0000256" key="1">
    <source>
        <dbReference type="SAM" id="MobiDB-lite"/>
    </source>
</evidence>